<dbReference type="Pfam" id="PF12846">
    <property type="entry name" value="AAA_10"/>
    <property type="match status" value="1"/>
</dbReference>
<dbReference type="OrthoDB" id="1647424at2"/>
<dbReference type="EMBL" id="NPMS01000003">
    <property type="protein sequence ID" value="OZU89034.1"/>
    <property type="molecule type" value="Genomic_DNA"/>
</dbReference>
<evidence type="ECO:0000313" key="1">
    <source>
        <dbReference type="EMBL" id="OZU89034.1"/>
    </source>
</evidence>
<dbReference type="Gene3D" id="3.40.50.300">
    <property type="entry name" value="P-loop containing nucleotide triphosphate hydrolases"/>
    <property type="match status" value="2"/>
</dbReference>
<dbReference type="InterPro" id="IPR027417">
    <property type="entry name" value="P-loop_NTPase"/>
</dbReference>
<keyword evidence="2" id="KW-1185">Reference proteome</keyword>
<sequence>MSTSVLEFPIKHVEENLVFSHDQTVWAYYRIDGFSYDFLDFDDKLKPFQRQLAFLSNNGYDLHFMIDPTPMNVEGVISKTIEEMKQLDYPLKQNGIDFMQQVESQLTRQRSMNESGEYVYYLGIQLDPAKNKYQSSNIGNNAILAFKSFLEGLNSPVYRAVGLEPYDIPLDIMKAFQVQADGLVNNLIDGFSSMVKPARTKELIYLIEKTYSVTPSNKDVPYRNDFVSGEEVEGMDTSKNTLHPAIRPNKKAFVDLQNASIEENGPKTLLLKKIIDNEVEELYTQYLICSNMNDVSVHPGSEWLYHIHSQIPFPVNISIRADHQSNQLVRKKLSNARLEFKDQREEARKGAENIDLSVEGSERGAIQMENYFKQTAQPAYNCSFVFKVSAKDKRTLKTRVDKLINELSRFGIAILSPYGEQLNLMIETLPGSKKYNTDYQMHVSPNVLSGMMFGATTNIGDNRGFYIGYTKQFQKPVFIKPDLAAKAYENMNNIFDSISVLVAGMTGKGKSFLMNLFVYLSTLSGSQGLIIDPKGDRKGWEKGLPFIPEEFISVWEIGSEEGDAGSLDPFRTSASLEEAKDICMDILSYLTNIDIHDDSYAILSEAIEEVSKEDDPCIGAVIAYLEQLYMNKPDNMTEQKYISIEQLKGTLETLSRNQLARLLFGEVGQDFQVLQTDRPIQVLMVQNLNLPSGTAKKIRPQHKIAEAIMISLTAFTKQYMFKSDRMRHKFILQDEASVIERSAIGSELMDFIVRMGRYYNTTLIKGSQNASDHGQDVANMGMKFSFGLRKTEEAKEMLNYFNLPQTPENIEVLKNLGRGDALFQDIFGRSAVIHVNPVFRELLNAFDSSTSTEEERKREMMRIS</sequence>
<gene>
    <name evidence="1" type="ORF">CIL03_08430</name>
</gene>
<dbReference type="Proteomes" id="UP000216498">
    <property type="component" value="Unassembled WGS sequence"/>
</dbReference>
<dbReference type="PANTHER" id="PTHR30121">
    <property type="entry name" value="UNCHARACTERIZED PROTEIN YJGR-RELATED"/>
    <property type="match status" value="1"/>
</dbReference>
<reference evidence="1 2" key="1">
    <citation type="submission" date="2017-08" db="EMBL/GenBank/DDBJ databases">
        <title>Virgibacillus indicus sp. nov. and Virgibacillus profoundi sp. nov, two moderately halophilic bacteria isolated from marine sediment by using the Microfluidic Streak Plate.</title>
        <authorList>
            <person name="Xu B."/>
            <person name="Hu B."/>
            <person name="Wang J."/>
            <person name="Zhu Y."/>
            <person name="Huang L."/>
            <person name="Du W."/>
            <person name="Huang Y."/>
        </authorList>
    </citation>
    <scope>NUCLEOTIDE SEQUENCE [LARGE SCALE GENOMIC DNA]</scope>
    <source>
        <strain evidence="1 2">IO3-P2-C2</strain>
    </source>
</reference>
<evidence type="ECO:0000313" key="2">
    <source>
        <dbReference type="Proteomes" id="UP000216498"/>
    </source>
</evidence>
<dbReference type="AlphaFoldDB" id="A0A265NC45"/>
<protein>
    <submittedName>
        <fullName evidence="1">Uncharacterized protein</fullName>
    </submittedName>
</protein>
<proteinExistence type="predicted"/>
<dbReference type="SUPFAM" id="SSF52540">
    <property type="entry name" value="P-loop containing nucleoside triphosphate hydrolases"/>
    <property type="match status" value="1"/>
</dbReference>
<dbReference type="RefSeq" id="WP_094885392.1">
    <property type="nucleotide sequence ID" value="NZ_NPMS01000003.1"/>
</dbReference>
<accession>A0A265NC45</accession>
<organism evidence="1 2">
    <name type="scientific">Virgibacillus indicus</name>
    <dbReference type="NCBI Taxonomy" id="2024554"/>
    <lineage>
        <taxon>Bacteria</taxon>
        <taxon>Bacillati</taxon>
        <taxon>Bacillota</taxon>
        <taxon>Bacilli</taxon>
        <taxon>Bacillales</taxon>
        <taxon>Bacillaceae</taxon>
        <taxon>Virgibacillus</taxon>
    </lineage>
</organism>
<comment type="caution">
    <text evidence="1">The sequence shown here is derived from an EMBL/GenBank/DDBJ whole genome shotgun (WGS) entry which is preliminary data.</text>
</comment>
<dbReference type="PANTHER" id="PTHR30121:SF6">
    <property type="entry name" value="SLR6007 PROTEIN"/>
    <property type="match status" value="1"/>
</dbReference>
<dbReference type="InterPro" id="IPR051162">
    <property type="entry name" value="T4SS_component"/>
</dbReference>
<name>A0A265NC45_9BACI</name>